<name>A0A401GZU4_9APHY</name>
<dbReference type="PANTHER" id="PTHR13789">
    <property type="entry name" value="MONOOXYGENASE"/>
    <property type="match status" value="1"/>
</dbReference>
<evidence type="ECO:0000313" key="8">
    <source>
        <dbReference type="EMBL" id="GBE87678.1"/>
    </source>
</evidence>
<organism evidence="8 9">
    <name type="scientific">Sparassis crispa</name>
    <dbReference type="NCBI Taxonomy" id="139825"/>
    <lineage>
        <taxon>Eukaryota</taxon>
        <taxon>Fungi</taxon>
        <taxon>Dikarya</taxon>
        <taxon>Basidiomycota</taxon>
        <taxon>Agaricomycotina</taxon>
        <taxon>Agaricomycetes</taxon>
        <taxon>Polyporales</taxon>
        <taxon>Sparassidaceae</taxon>
        <taxon>Sparassis</taxon>
    </lineage>
</organism>
<dbReference type="GeneID" id="38784595"/>
<evidence type="ECO:0000256" key="5">
    <source>
        <dbReference type="ARBA" id="ARBA00023033"/>
    </source>
</evidence>
<evidence type="ECO:0000313" key="9">
    <source>
        <dbReference type="Proteomes" id="UP000287166"/>
    </source>
</evidence>
<sequence>MVVQMRRLTASCCAIGFRVLIPRYDLTYNPSATIDWGARALLSTYLYRRVSSKGFAKGAVDRVLLSVRKVDGPVFRADVLERKCTFLIWQFCVWEDHLWIIVRALRQQRHLTLAILIPTTLSIQFIIVGSGVGAYAAAVALRRVGHRVLVLEPEGDPLFLAGSSRVSPNMSKILFGWGLEDDCRSMAIVSRYVTMDEYLTGNTWGSHQWDEEILKETRGVFLLMHQTDVRNILKRTAISLGASVRRKVSIVDFDLDTADGDLPAVRLATGELLRANVIIGADGRSSMVRELAFEIEDPRKPTGSVMFDVTVSIPGMMQDPDLRTFLGNYQNESVMQCFCGDGRGVLANPVGGLPEYSMHIVVPDDGVCNGPDGEWIKEVSASRILRAMGPCDRRLQKLVKMSHSRLCTRVLHPFPVEDWVHPDSNVVLIGGAAHPFHAGAVYSRSMAVEDAACLAEIFSHLARTDQIQSFLYAFQEIRQPRCDELRQMEDIIVHTTTMPAAEARDTRDRQVERAVADGKGVMSNLGFDELVALFAYEAEDAANNWWVTWGLLRERLKERELHAHAPQVPVGYSESLVGYNGSLVGYSVDRQYRASMTSVNQQ</sequence>
<dbReference type="InterPro" id="IPR002938">
    <property type="entry name" value="FAD-bd"/>
</dbReference>
<comment type="caution">
    <text evidence="8">The sequence shown here is derived from an EMBL/GenBank/DDBJ whole genome shotgun (WGS) entry which is preliminary data.</text>
</comment>
<proteinExistence type="inferred from homology"/>
<dbReference type="Proteomes" id="UP000287166">
    <property type="component" value="Unassembled WGS sequence"/>
</dbReference>
<keyword evidence="6" id="KW-1133">Transmembrane helix</keyword>
<dbReference type="Gene3D" id="3.50.50.60">
    <property type="entry name" value="FAD/NAD(P)-binding domain"/>
    <property type="match status" value="1"/>
</dbReference>
<dbReference type="InterPro" id="IPR036188">
    <property type="entry name" value="FAD/NAD-bd_sf"/>
</dbReference>
<evidence type="ECO:0000256" key="6">
    <source>
        <dbReference type="SAM" id="Phobius"/>
    </source>
</evidence>
<dbReference type="Pfam" id="PF01494">
    <property type="entry name" value="FAD_binding_3"/>
    <property type="match status" value="1"/>
</dbReference>
<keyword evidence="6" id="KW-0472">Membrane</keyword>
<dbReference type="GO" id="GO:0071949">
    <property type="term" value="F:FAD binding"/>
    <property type="evidence" value="ECO:0007669"/>
    <property type="project" value="InterPro"/>
</dbReference>
<evidence type="ECO:0000256" key="4">
    <source>
        <dbReference type="ARBA" id="ARBA00023002"/>
    </source>
</evidence>
<comment type="similarity">
    <text evidence="1">Belongs to the paxM FAD-dependent monooxygenase family.</text>
</comment>
<dbReference type="InParanoid" id="A0A401GZU4"/>
<keyword evidence="9" id="KW-1185">Reference proteome</keyword>
<dbReference type="PRINTS" id="PR00420">
    <property type="entry name" value="RNGMNOXGNASE"/>
</dbReference>
<dbReference type="SUPFAM" id="SSF51905">
    <property type="entry name" value="FAD/NAD(P)-binding domain"/>
    <property type="match status" value="1"/>
</dbReference>
<dbReference type="RefSeq" id="XP_027618591.1">
    <property type="nucleotide sequence ID" value="XM_027762790.1"/>
</dbReference>
<evidence type="ECO:0000256" key="2">
    <source>
        <dbReference type="ARBA" id="ARBA00022630"/>
    </source>
</evidence>
<feature type="transmembrane region" description="Helical" evidence="6">
    <location>
        <begin position="113"/>
        <end position="138"/>
    </location>
</feature>
<keyword evidence="6" id="KW-0812">Transmembrane</keyword>
<evidence type="ECO:0000259" key="7">
    <source>
        <dbReference type="Pfam" id="PF01494"/>
    </source>
</evidence>
<evidence type="ECO:0000256" key="1">
    <source>
        <dbReference type="ARBA" id="ARBA00007992"/>
    </source>
</evidence>
<dbReference type="PANTHER" id="PTHR13789:SF309">
    <property type="entry name" value="PUTATIVE (AFU_ORTHOLOGUE AFUA_6G14510)-RELATED"/>
    <property type="match status" value="1"/>
</dbReference>
<dbReference type="InterPro" id="IPR050493">
    <property type="entry name" value="FAD-dep_Monooxygenase_BioMet"/>
</dbReference>
<reference evidence="8 9" key="1">
    <citation type="journal article" date="2018" name="Sci. Rep.">
        <title>Genome sequence of the cauliflower mushroom Sparassis crispa (Hanabiratake) and its association with beneficial usage.</title>
        <authorList>
            <person name="Kiyama R."/>
            <person name="Furutani Y."/>
            <person name="Kawaguchi K."/>
            <person name="Nakanishi T."/>
        </authorList>
    </citation>
    <scope>NUCLEOTIDE SEQUENCE [LARGE SCALE GENOMIC DNA]</scope>
</reference>
<keyword evidence="4" id="KW-0560">Oxidoreductase</keyword>
<dbReference type="EMBL" id="BFAD01000011">
    <property type="protein sequence ID" value="GBE87678.1"/>
    <property type="molecule type" value="Genomic_DNA"/>
</dbReference>
<dbReference type="AlphaFoldDB" id="A0A401GZU4"/>
<accession>A0A401GZU4</accession>
<feature type="domain" description="FAD-binding" evidence="7">
    <location>
        <begin position="124"/>
        <end position="483"/>
    </location>
</feature>
<dbReference type="GO" id="GO:0004497">
    <property type="term" value="F:monooxygenase activity"/>
    <property type="evidence" value="ECO:0007669"/>
    <property type="project" value="UniProtKB-KW"/>
</dbReference>
<dbReference type="OrthoDB" id="420606at2759"/>
<gene>
    <name evidence="8" type="ORF">SCP_1103550</name>
</gene>
<evidence type="ECO:0000256" key="3">
    <source>
        <dbReference type="ARBA" id="ARBA00022827"/>
    </source>
</evidence>
<dbReference type="STRING" id="139825.A0A401GZU4"/>
<keyword evidence="3" id="KW-0274">FAD</keyword>
<keyword evidence="2" id="KW-0285">Flavoprotein</keyword>
<protein>
    <recommendedName>
        <fullName evidence="7">FAD-binding domain-containing protein</fullName>
    </recommendedName>
</protein>
<keyword evidence="5" id="KW-0503">Monooxygenase</keyword>